<dbReference type="Proteomes" id="UP000054047">
    <property type="component" value="Unassembled WGS sequence"/>
</dbReference>
<dbReference type="AlphaFoldDB" id="A0A0C2G8F3"/>
<name>A0A0C2G8F3_9BILA</name>
<gene>
    <name evidence="1" type="ORF">ANCDUO_12546</name>
</gene>
<organism evidence="1 2">
    <name type="scientific">Ancylostoma duodenale</name>
    <dbReference type="NCBI Taxonomy" id="51022"/>
    <lineage>
        <taxon>Eukaryota</taxon>
        <taxon>Metazoa</taxon>
        <taxon>Ecdysozoa</taxon>
        <taxon>Nematoda</taxon>
        <taxon>Chromadorea</taxon>
        <taxon>Rhabditida</taxon>
        <taxon>Rhabditina</taxon>
        <taxon>Rhabditomorpha</taxon>
        <taxon>Strongyloidea</taxon>
        <taxon>Ancylostomatidae</taxon>
        <taxon>Ancylostomatinae</taxon>
        <taxon>Ancylostoma</taxon>
    </lineage>
</organism>
<dbReference type="OrthoDB" id="5858518at2759"/>
<reference evidence="1 2" key="1">
    <citation type="submission" date="2013-12" db="EMBL/GenBank/DDBJ databases">
        <title>Draft genome of the parsitic nematode Ancylostoma duodenale.</title>
        <authorList>
            <person name="Mitreva M."/>
        </authorList>
    </citation>
    <scope>NUCLEOTIDE SEQUENCE [LARGE SCALE GENOMIC DNA]</scope>
    <source>
        <strain evidence="1 2">Zhejiang</strain>
    </source>
</reference>
<keyword evidence="2" id="KW-1185">Reference proteome</keyword>
<evidence type="ECO:0000313" key="1">
    <source>
        <dbReference type="EMBL" id="KIH57265.1"/>
    </source>
</evidence>
<protein>
    <submittedName>
        <fullName evidence="1">Uncharacterized protein</fullName>
    </submittedName>
</protein>
<sequence>MLYNYVLSNNQRQLGVQEWMLREENLPYMCVSSGPNPLCEGREASAGYCQPGGSCPSGFICTPSNVCCRCAYGTSIGLCCLL</sequence>
<proteinExistence type="predicted"/>
<accession>A0A0C2G8F3</accession>
<dbReference type="EMBL" id="KN734581">
    <property type="protein sequence ID" value="KIH57265.1"/>
    <property type="molecule type" value="Genomic_DNA"/>
</dbReference>
<evidence type="ECO:0000313" key="2">
    <source>
        <dbReference type="Proteomes" id="UP000054047"/>
    </source>
</evidence>